<accession>A0A916YGJ5</accession>
<dbReference type="PANTHER" id="PTHR42932">
    <property type="entry name" value="GENERAL STRESS PROTEIN 20U"/>
    <property type="match status" value="1"/>
</dbReference>
<dbReference type="PANTHER" id="PTHR42932:SF3">
    <property type="entry name" value="DNA PROTECTION DURING STARVATION PROTEIN"/>
    <property type="match status" value="1"/>
</dbReference>
<comment type="caution">
    <text evidence="4">The sequence shown here is derived from an EMBL/GenBank/DDBJ whole genome shotgun (WGS) entry which is preliminary data.</text>
</comment>
<dbReference type="SUPFAM" id="SSF47240">
    <property type="entry name" value="Ferritin-like"/>
    <property type="match status" value="1"/>
</dbReference>
<dbReference type="GO" id="GO:0016722">
    <property type="term" value="F:oxidoreductase activity, acting on metal ions"/>
    <property type="evidence" value="ECO:0007669"/>
    <property type="project" value="InterPro"/>
</dbReference>
<reference evidence="4" key="2">
    <citation type="submission" date="2020-09" db="EMBL/GenBank/DDBJ databases">
        <authorList>
            <person name="Sun Q."/>
            <person name="Zhou Y."/>
        </authorList>
    </citation>
    <scope>NUCLEOTIDE SEQUENCE</scope>
    <source>
        <strain evidence="4">CGMCC 1.15493</strain>
    </source>
</reference>
<dbReference type="InterPro" id="IPR008331">
    <property type="entry name" value="Ferritin_DPS_dom"/>
</dbReference>
<dbReference type="RefSeq" id="WP_188855432.1">
    <property type="nucleotide sequence ID" value="NZ_BMJJ01000023.1"/>
</dbReference>
<sequence length="173" mass="18814">MAKPATVKLHPSKNPQKENVRGAMVALLQKHLGTAIDLSYQCKQAHWNVKGMNFIAVHKLFDELHEATEAFVDLIAERLTGMGGQAQGTVQAAAANTVLEAYPLDIVKSEDHLRRLSDSYSAWGKALIEGIEEADEAGDDLTADLLTEVGRGISTGLYFLESHFQVEDAGHST</sequence>
<dbReference type="Proteomes" id="UP000613160">
    <property type="component" value="Unassembled WGS sequence"/>
</dbReference>
<evidence type="ECO:0000256" key="1">
    <source>
        <dbReference type="ARBA" id="ARBA00009497"/>
    </source>
</evidence>
<dbReference type="InterPro" id="IPR023188">
    <property type="entry name" value="DPS_DNA-bd_CS"/>
</dbReference>
<evidence type="ECO:0000313" key="4">
    <source>
        <dbReference type="EMBL" id="GGD43592.1"/>
    </source>
</evidence>
<dbReference type="AlphaFoldDB" id="A0A916YGJ5"/>
<evidence type="ECO:0000313" key="5">
    <source>
        <dbReference type="Proteomes" id="UP000613160"/>
    </source>
</evidence>
<dbReference type="InterPro" id="IPR009078">
    <property type="entry name" value="Ferritin-like_SF"/>
</dbReference>
<dbReference type="Pfam" id="PF00210">
    <property type="entry name" value="Ferritin"/>
    <property type="match status" value="1"/>
</dbReference>
<reference evidence="4" key="1">
    <citation type="journal article" date="2014" name="Int. J. Syst. Evol. Microbiol.">
        <title>Complete genome sequence of Corynebacterium casei LMG S-19264T (=DSM 44701T), isolated from a smear-ripened cheese.</title>
        <authorList>
            <consortium name="US DOE Joint Genome Institute (JGI-PGF)"/>
            <person name="Walter F."/>
            <person name="Albersmeier A."/>
            <person name="Kalinowski J."/>
            <person name="Ruckert C."/>
        </authorList>
    </citation>
    <scope>NUCLEOTIDE SEQUENCE</scope>
    <source>
        <strain evidence="4">CGMCC 1.15493</strain>
    </source>
</reference>
<dbReference type="Gene3D" id="1.20.1260.10">
    <property type="match status" value="1"/>
</dbReference>
<dbReference type="NCBIfam" id="NF006975">
    <property type="entry name" value="PRK09448.1"/>
    <property type="match status" value="1"/>
</dbReference>
<dbReference type="PIRSF" id="PIRSF005900">
    <property type="entry name" value="Dps"/>
    <property type="match status" value="1"/>
</dbReference>
<comment type="similarity">
    <text evidence="1 2">Belongs to the Dps family.</text>
</comment>
<feature type="domain" description="Ferritin/DPS" evidence="3">
    <location>
        <begin position="26"/>
        <end position="164"/>
    </location>
</feature>
<dbReference type="PRINTS" id="PR01346">
    <property type="entry name" value="HELNAPAPROT"/>
</dbReference>
<dbReference type="PROSITE" id="PS00818">
    <property type="entry name" value="DPS_1"/>
    <property type="match status" value="1"/>
</dbReference>
<evidence type="ECO:0000256" key="2">
    <source>
        <dbReference type="RuleBase" id="RU003875"/>
    </source>
</evidence>
<proteinExistence type="inferred from homology"/>
<dbReference type="CDD" id="cd01043">
    <property type="entry name" value="DPS"/>
    <property type="match status" value="1"/>
</dbReference>
<dbReference type="GO" id="GO:0008199">
    <property type="term" value="F:ferric iron binding"/>
    <property type="evidence" value="ECO:0007669"/>
    <property type="project" value="InterPro"/>
</dbReference>
<evidence type="ECO:0000259" key="3">
    <source>
        <dbReference type="Pfam" id="PF00210"/>
    </source>
</evidence>
<dbReference type="InterPro" id="IPR002177">
    <property type="entry name" value="DPS_DNA-bd"/>
</dbReference>
<name>A0A916YGJ5_9HYPH</name>
<gene>
    <name evidence="4" type="primary">dps</name>
    <name evidence="4" type="ORF">GCM10011335_52750</name>
</gene>
<protein>
    <submittedName>
        <fullName evidence="4">DNA protection during starvation protein</fullName>
    </submittedName>
</protein>
<keyword evidence="5" id="KW-1185">Reference proteome</keyword>
<organism evidence="4 5">
    <name type="scientific">Aureimonas glaciei</name>
    <dbReference type="NCBI Taxonomy" id="1776957"/>
    <lineage>
        <taxon>Bacteria</taxon>
        <taxon>Pseudomonadati</taxon>
        <taxon>Pseudomonadota</taxon>
        <taxon>Alphaproteobacteria</taxon>
        <taxon>Hyphomicrobiales</taxon>
        <taxon>Aurantimonadaceae</taxon>
        <taxon>Aureimonas</taxon>
    </lineage>
</organism>
<dbReference type="InterPro" id="IPR012347">
    <property type="entry name" value="Ferritin-like"/>
</dbReference>
<dbReference type="EMBL" id="BMJJ01000023">
    <property type="protein sequence ID" value="GGD43592.1"/>
    <property type="molecule type" value="Genomic_DNA"/>
</dbReference>